<dbReference type="NCBIfam" id="TIGR00215">
    <property type="entry name" value="lpxB"/>
    <property type="match status" value="1"/>
</dbReference>
<keyword evidence="8" id="KW-0443">Lipid metabolism</keyword>
<dbReference type="RefSeq" id="WP_307905278.1">
    <property type="nucleotide sequence ID" value="NZ_AP027059.1"/>
</dbReference>
<keyword evidence="4" id="KW-0444">Lipid biosynthesis</keyword>
<dbReference type="KEGG" id="haby:HLVA_09150"/>
<evidence type="ECO:0000256" key="5">
    <source>
        <dbReference type="ARBA" id="ARBA00022556"/>
    </source>
</evidence>
<evidence type="ECO:0000256" key="11">
    <source>
        <dbReference type="SAM" id="Coils"/>
    </source>
</evidence>
<comment type="catalytic activity">
    <reaction evidence="9">
        <text>a lipid X + a UDP-2-N,3-O-bis[(3R)-3-hydroxyacyl]-alpha-D-glucosamine = a lipid A disaccharide + UDP + H(+)</text>
        <dbReference type="Rhea" id="RHEA:67828"/>
        <dbReference type="ChEBI" id="CHEBI:15378"/>
        <dbReference type="ChEBI" id="CHEBI:58223"/>
        <dbReference type="ChEBI" id="CHEBI:137748"/>
        <dbReference type="ChEBI" id="CHEBI:176338"/>
        <dbReference type="ChEBI" id="CHEBI:176343"/>
        <dbReference type="EC" id="2.4.1.182"/>
    </reaction>
</comment>
<evidence type="ECO:0000256" key="9">
    <source>
        <dbReference type="ARBA" id="ARBA00048975"/>
    </source>
</evidence>
<evidence type="ECO:0000256" key="8">
    <source>
        <dbReference type="ARBA" id="ARBA00023098"/>
    </source>
</evidence>
<gene>
    <name evidence="12" type="ORF">HLVA_09150</name>
</gene>
<dbReference type="PANTHER" id="PTHR30372">
    <property type="entry name" value="LIPID-A-DISACCHARIDE SYNTHASE"/>
    <property type="match status" value="1"/>
</dbReference>
<dbReference type="GO" id="GO:0009245">
    <property type="term" value="P:lipid A biosynthetic process"/>
    <property type="evidence" value="ECO:0007669"/>
    <property type="project" value="UniProtKB-UniRule"/>
</dbReference>
<dbReference type="Proteomes" id="UP001321582">
    <property type="component" value="Chromosome"/>
</dbReference>
<dbReference type="SUPFAM" id="SSF53756">
    <property type="entry name" value="UDP-Glycosyltransferase/glycogen phosphorylase"/>
    <property type="match status" value="1"/>
</dbReference>
<evidence type="ECO:0000256" key="4">
    <source>
        <dbReference type="ARBA" id="ARBA00022516"/>
    </source>
</evidence>
<dbReference type="EMBL" id="AP027059">
    <property type="protein sequence ID" value="BDU50346.1"/>
    <property type="molecule type" value="Genomic_DNA"/>
</dbReference>
<dbReference type="PANTHER" id="PTHR30372:SF4">
    <property type="entry name" value="LIPID-A-DISACCHARIDE SYNTHASE, MITOCHONDRIAL-RELATED"/>
    <property type="match status" value="1"/>
</dbReference>
<dbReference type="GO" id="GO:0008915">
    <property type="term" value="F:lipid-A-disaccharide synthase activity"/>
    <property type="evidence" value="ECO:0007669"/>
    <property type="project" value="UniProtKB-UniRule"/>
</dbReference>
<evidence type="ECO:0000256" key="7">
    <source>
        <dbReference type="ARBA" id="ARBA00022679"/>
    </source>
</evidence>
<dbReference type="Pfam" id="PF02684">
    <property type="entry name" value="LpxB"/>
    <property type="match status" value="1"/>
</dbReference>
<comment type="function">
    <text evidence="1">Condensation of UDP-2,3-diacylglucosamine and 2,3-diacylglucosamine-1-phosphate to form lipid A disaccharide, a precursor of lipid A, a phosphorylated glycolipid that anchors the lipopolysaccharide to the outer membrane of the cell.</text>
</comment>
<sequence>MNFFVSAGEISGDIHLSYLVEEIKKINLNTKFYGMCGKYSEKVGVNIVENIDNISIMGFVDVIFKYKELKKRLNRFINFIDENNIKNIILVDYGGFNLALLKKLKEREKSTKKKYKVFYYIPPKLWVWGEKRIKKLNLADFILSILPWEEEFYKKHNREIVYYGNPLVDKFKFNYNKNADKILLLPGSRKQEIVSLLPEMLKIVKINSEKKFILKLANKESLDWIEIPKYDNLEIVIDVTLMDVSRDIKFAIAASGTVTLELALIGIPTIVGYKISILNEIIAKLLIDYKYVSLPNITLDKEIFPELLQNKFNVKNIEKSIEYIENNIENILDDLKSVREKLGKRDIVKKYAKFIIGKID</sequence>
<evidence type="ECO:0000256" key="3">
    <source>
        <dbReference type="ARBA" id="ARBA00020902"/>
    </source>
</evidence>
<dbReference type="InterPro" id="IPR003835">
    <property type="entry name" value="Glyco_trans_19"/>
</dbReference>
<evidence type="ECO:0000256" key="1">
    <source>
        <dbReference type="ARBA" id="ARBA00002056"/>
    </source>
</evidence>
<accession>A0AAU9D9S7</accession>
<keyword evidence="5" id="KW-0441">Lipid A biosynthesis</keyword>
<organism evidence="12 13">
    <name type="scientific">Haliovirga abyssi</name>
    <dbReference type="NCBI Taxonomy" id="2996794"/>
    <lineage>
        <taxon>Bacteria</taxon>
        <taxon>Fusobacteriati</taxon>
        <taxon>Fusobacteriota</taxon>
        <taxon>Fusobacteriia</taxon>
        <taxon>Fusobacteriales</taxon>
        <taxon>Haliovirgaceae</taxon>
        <taxon>Haliovirga</taxon>
    </lineage>
</organism>
<protein>
    <recommendedName>
        <fullName evidence="3 10">Lipid-A-disaccharide synthase</fullName>
        <ecNumber evidence="2 10">2.4.1.182</ecNumber>
    </recommendedName>
</protein>
<dbReference type="EC" id="2.4.1.182" evidence="2 10"/>
<dbReference type="AlphaFoldDB" id="A0AAU9D9S7"/>
<evidence type="ECO:0000256" key="6">
    <source>
        <dbReference type="ARBA" id="ARBA00022676"/>
    </source>
</evidence>
<keyword evidence="6" id="KW-0328">Glycosyltransferase</keyword>
<evidence type="ECO:0000256" key="2">
    <source>
        <dbReference type="ARBA" id="ARBA00012687"/>
    </source>
</evidence>
<evidence type="ECO:0000256" key="10">
    <source>
        <dbReference type="NCBIfam" id="TIGR00215"/>
    </source>
</evidence>
<evidence type="ECO:0000313" key="12">
    <source>
        <dbReference type="EMBL" id="BDU50346.1"/>
    </source>
</evidence>
<evidence type="ECO:0000313" key="13">
    <source>
        <dbReference type="Proteomes" id="UP001321582"/>
    </source>
</evidence>
<feature type="coiled-coil region" evidence="11">
    <location>
        <begin position="314"/>
        <end position="341"/>
    </location>
</feature>
<proteinExistence type="predicted"/>
<name>A0AAU9D9S7_9FUSO</name>
<keyword evidence="7" id="KW-0808">Transferase</keyword>
<dbReference type="GO" id="GO:0005543">
    <property type="term" value="F:phospholipid binding"/>
    <property type="evidence" value="ECO:0007669"/>
    <property type="project" value="TreeGrafter"/>
</dbReference>
<dbReference type="GO" id="GO:0016020">
    <property type="term" value="C:membrane"/>
    <property type="evidence" value="ECO:0007669"/>
    <property type="project" value="GOC"/>
</dbReference>
<keyword evidence="11" id="KW-0175">Coiled coil</keyword>
<reference evidence="12 13" key="1">
    <citation type="submission" date="2022-11" db="EMBL/GenBank/DDBJ databases">
        <title>Haliovirga abyssi gen. nov., sp. nov., a mesophilic fermentative bacterium isolated from the Iheya North hydrothermal field and the proposal of Haliovirgaceae fam. nov.</title>
        <authorList>
            <person name="Miyazaki U."/>
            <person name="Tame A."/>
            <person name="Miyazaki J."/>
            <person name="Takai K."/>
            <person name="Sawayama S."/>
            <person name="Kitajima M."/>
            <person name="Okamoto A."/>
            <person name="Nakagawa S."/>
        </authorList>
    </citation>
    <scope>NUCLEOTIDE SEQUENCE [LARGE SCALE GENOMIC DNA]</scope>
    <source>
        <strain evidence="12 13">IC12</strain>
    </source>
</reference>
<keyword evidence="13" id="KW-1185">Reference proteome</keyword>